<evidence type="ECO:0008006" key="2">
    <source>
        <dbReference type="Google" id="ProtNLM"/>
    </source>
</evidence>
<gene>
    <name evidence="1" type="ORF">S12H4_48510</name>
</gene>
<feature type="non-terminal residue" evidence="1">
    <location>
        <position position="134"/>
    </location>
</feature>
<dbReference type="PROSITE" id="PS00018">
    <property type="entry name" value="EF_HAND_1"/>
    <property type="match status" value="1"/>
</dbReference>
<accession>X1UXW2</accession>
<dbReference type="EMBL" id="BARW01030325">
    <property type="protein sequence ID" value="GAJ04731.1"/>
    <property type="molecule type" value="Genomic_DNA"/>
</dbReference>
<proteinExistence type="predicted"/>
<dbReference type="InterPro" id="IPR018247">
    <property type="entry name" value="EF_Hand_1_Ca_BS"/>
</dbReference>
<dbReference type="AlphaFoldDB" id="X1UXW2"/>
<comment type="caution">
    <text evidence="1">The sequence shown here is derived from an EMBL/GenBank/DDBJ whole genome shotgun (WGS) entry which is preliminary data.</text>
</comment>
<organism evidence="1">
    <name type="scientific">marine sediment metagenome</name>
    <dbReference type="NCBI Taxonomy" id="412755"/>
    <lineage>
        <taxon>unclassified sequences</taxon>
        <taxon>metagenomes</taxon>
        <taxon>ecological metagenomes</taxon>
    </lineage>
</organism>
<reference evidence="1" key="1">
    <citation type="journal article" date="2014" name="Front. Microbiol.">
        <title>High frequency of phylogenetically diverse reductive dehalogenase-homologous genes in deep subseafloor sedimentary metagenomes.</title>
        <authorList>
            <person name="Kawai M."/>
            <person name="Futagami T."/>
            <person name="Toyoda A."/>
            <person name="Takaki Y."/>
            <person name="Nishi S."/>
            <person name="Hori S."/>
            <person name="Arai W."/>
            <person name="Tsubouchi T."/>
            <person name="Morono Y."/>
            <person name="Uchiyama I."/>
            <person name="Ito T."/>
            <person name="Fujiyama A."/>
            <person name="Inagaki F."/>
            <person name="Takami H."/>
        </authorList>
    </citation>
    <scope>NUCLEOTIDE SEQUENCE</scope>
    <source>
        <strain evidence="1">Expedition CK06-06</strain>
    </source>
</reference>
<sequence>MIKSLVKAESLELGDPTFEAGSIHVARTTLINPTTKQFIYDVELYLGATKVATSGVGSITIPAGGSLIVDFTLVMPIAEDTYPVYLDVSVAGELIAHYPAIEDVVITVLFDPLSYDFNGNGVIDLNEMVAAAQD</sequence>
<evidence type="ECO:0000313" key="1">
    <source>
        <dbReference type="EMBL" id="GAJ04731.1"/>
    </source>
</evidence>
<name>X1UXW2_9ZZZZ</name>
<protein>
    <recommendedName>
        <fullName evidence="2">EF-hand domain-containing protein</fullName>
    </recommendedName>
</protein>